<dbReference type="PANTHER" id="PTHR31424">
    <property type="entry name" value="PROTEIN CBG23806"/>
    <property type="match status" value="1"/>
</dbReference>
<keyword evidence="2" id="KW-1185">Reference proteome</keyword>
<dbReference type="AlphaFoldDB" id="A0AA35WWM4"/>
<dbReference type="PANTHER" id="PTHR31424:SF3">
    <property type="entry name" value="RING-TYPE DOMAIN-CONTAINING PROTEIN"/>
    <property type="match status" value="1"/>
</dbReference>
<name>A0AA35WWM4_GEOBA</name>
<protein>
    <submittedName>
        <fullName evidence="1">Uncharacterized protein</fullName>
    </submittedName>
</protein>
<evidence type="ECO:0000313" key="1">
    <source>
        <dbReference type="EMBL" id="CAI8035574.1"/>
    </source>
</evidence>
<dbReference type="Proteomes" id="UP001174909">
    <property type="component" value="Unassembled WGS sequence"/>
</dbReference>
<proteinExistence type="predicted"/>
<accession>A0AA35WWM4</accession>
<dbReference type="EMBL" id="CASHTH010002809">
    <property type="protein sequence ID" value="CAI8035574.1"/>
    <property type="molecule type" value="Genomic_DNA"/>
</dbReference>
<comment type="caution">
    <text evidence="1">The sequence shown here is derived from an EMBL/GenBank/DDBJ whole genome shotgun (WGS) entry which is preliminary data.</text>
</comment>
<gene>
    <name evidence="1" type="ORF">GBAR_LOCUS19935</name>
</gene>
<organism evidence="1 2">
    <name type="scientific">Geodia barretti</name>
    <name type="common">Barrett's horny sponge</name>
    <dbReference type="NCBI Taxonomy" id="519541"/>
    <lineage>
        <taxon>Eukaryota</taxon>
        <taxon>Metazoa</taxon>
        <taxon>Porifera</taxon>
        <taxon>Demospongiae</taxon>
        <taxon>Heteroscleromorpha</taxon>
        <taxon>Tetractinellida</taxon>
        <taxon>Astrophorina</taxon>
        <taxon>Geodiidae</taxon>
        <taxon>Geodia</taxon>
    </lineage>
</organism>
<evidence type="ECO:0000313" key="2">
    <source>
        <dbReference type="Proteomes" id="UP001174909"/>
    </source>
</evidence>
<sequence length="95" mass="10844">MWRDKSTRVFLSGDFEFLCRAHGISGASGRHPCLWCQVRRDELAIPPEERQSTPQLRSLQTLQHNYLGFTTLSGGDLRKAKQHCNVIGKSFFLIP</sequence>
<feature type="non-terminal residue" evidence="1">
    <location>
        <position position="95"/>
    </location>
</feature>
<reference evidence="1" key="1">
    <citation type="submission" date="2023-03" db="EMBL/GenBank/DDBJ databases">
        <authorList>
            <person name="Steffen K."/>
            <person name="Cardenas P."/>
        </authorList>
    </citation>
    <scope>NUCLEOTIDE SEQUENCE</scope>
</reference>